<evidence type="ECO:0000259" key="10">
    <source>
        <dbReference type="Pfam" id="PF00849"/>
    </source>
</evidence>
<dbReference type="GeneID" id="119737140"/>
<feature type="compositionally biased region" description="Low complexity" evidence="9">
    <location>
        <begin position="555"/>
        <end position="570"/>
    </location>
</feature>
<name>A0A914AT04_PATMI</name>
<sequence>MVINLVVHMRFTPRTIAFKNIRSIDTLFNAGNWKQVLNPICTRPSAGVYERDPKMAEAKSGTVESNPMMSRLESVSETAHQAHTDCEAKTDRMQLNLKRKEFSGKTKKGKKLDKHPKKVQKFSNDQKFEETTYYFDNGLRKVTPYVYVFETHIKGRWMGRSVLDVFKGEFRMETPEYYKKAISYGLITINGQRVSADKILRNNEYLRSMVHRHEPPVTGEPLDILTINEEFVVINKPASVPVHPCGKYRHNTIIFMLGKEHGLTGLHTIHRLDRLTSGLLMFARTREVSQRVDAYVRDRRLTKVYVCKVTGEFPSEPVECLEPICTVSHKIGVCKVGPDGKQCKTSFKRLSYDGHTSIVQCTPHTGRMHQIRVHLQYLGYPIVNDPLYNNPVWGTQLGKGGDIPHTDEDLLTELIKQHTAELKSQVIEDPDMFIKTTRHQLVPGHDAENEDRSSSEGATSSAISAVRSNGVGTTDLDKSTSDAIVDLGQRQGETDAAMELTSDSSDKRSTACLVSDEHSARNENTNNPTSERGTTNTVDLTVVETSKTGSHDQTESSLETSEASSEPPSLGSGQGLESPLESERELTEAELHRLVQRLCRECKLKLRDPTPDEMIMYLHALSYKGPDFEFSTPLPKWAEEHIQRSSARD</sequence>
<dbReference type="SUPFAM" id="SSF55120">
    <property type="entry name" value="Pseudouridine synthase"/>
    <property type="match status" value="1"/>
</dbReference>
<evidence type="ECO:0000256" key="7">
    <source>
        <dbReference type="ARBA" id="ARBA00080257"/>
    </source>
</evidence>
<proteinExistence type="inferred from homology"/>
<keyword evidence="4" id="KW-0413">Isomerase</keyword>
<keyword evidence="3" id="KW-0507">mRNA processing</keyword>
<dbReference type="InterPro" id="IPR006224">
    <property type="entry name" value="PsdUridine_synth_RluA-like_CS"/>
</dbReference>
<dbReference type="PROSITE" id="PS01129">
    <property type="entry name" value="PSI_RLU"/>
    <property type="match status" value="1"/>
</dbReference>
<dbReference type="RefSeq" id="XP_038067185.1">
    <property type="nucleotide sequence ID" value="XM_038211257.1"/>
</dbReference>
<feature type="compositionally biased region" description="Polar residues" evidence="9">
    <location>
        <begin position="522"/>
        <end position="548"/>
    </location>
</feature>
<dbReference type="InterPro" id="IPR020103">
    <property type="entry name" value="PsdUridine_synth_cat_dom_sf"/>
</dbReference>
<dbReference type="Gene3D" id="3.30.2350.10">
    <property type="entry name" value="Pseudouridine synthase"/>
    <property type="match status" value="1"/>
</dbReference>
<evidence type="ECO:0000256" key="4">
    <source>
        <dbReference type="ARBA" id="ARBA00023235"/>
    </source>
</evidence>
<evidence type="ECO:0000256" key="1">
    <source>
        <dbReference type="ARBA" id="ARBA00010876"/>
    </source>
</evidence>
<dbReference type="GO" id="GO:0006397">
    <property type="term" value="P:mRNA processing"/>
    <property type="evidence" value="ECO:0007669"/>
    <property type="project" value="UniProtKB-KW"/>
</dbReference>
<dbReference type="GO" id="GO:0003723">
    <property type="term" value="F:RNA binding"/>
    <property type="evidence" value="ECO:0007669"/>
    <property type="project" value="InterPro"/>
</dbReference>
<dbReference type="AlphaFoldDB" id="A0A914AT04"/>
<reference evidence="11" key="1">
    <citation type="submission" date="2022-11" db="UniProtKB">
        <authorList>
            <consortium name="EnsemblMetazoa"/>
        </authorList>
    </citation>
    <scope>IDENTIFICATION</scope>
</reference>
<dbReference type="EnsemblMetazoa" id="XM_038211257.1">
    <property type="protein sequence ID" value="XP_038067185.1"/>
    <property type="gene ID" value="LOC119737140"/>
</dbReference>
<feature type="active site" evidence="8">
    <location>
        <position position="273"/>
    </location>
</feature>
<dbReference type="CTD" id="27079"/>
<accession>A0A914AT04</accession>
<dbReference type="GO" id="GO:0000455">
    <property type="term" value="P:enzyme-directed rRNA pseudouridine synthesis"/>
    <property type="evidence" value="ECO:0007669"/>
    <property type="project" value="TreeGrafter"/>
</dbReference>
<dbReference type="OrthoDB" id="424794at2759"/>
<feature type="region of interest" description="Disordered" evidence="9">
    <location>
        <begin position="440"/>
        <end position="478"/>
    </location>
</feature>
<organism evidence="11 12">
    <name type="scientific">Patiria miniata</name>
    <name type="common">Bat star</name>
    <name type="synonym">Asterina miniata</name>
    <dbReference type="NCBI Taxonomy" id="46514"/>
    <lineage>
        <taxon>Eukaryota</taxon>
        <taxon>Metazoa</taxon>
        <taxon>Echinodermata</taxon>
        <taxon>Eleutherozoa</taxon>
        <taxon>Asterozoa</taxon>
        <taxon>Asteroidea</taxon>
        <taxon>Valvatacea</taxon>
        <taxon>Valvatida</taxon>
        <taxon>Asterinidae</taxon>
        <taxon>Patiria</taxon>
    </lineage>
</organism>
<dbReference type="FunFam" id="3.30.2350.10:FF:000010">
    <property type="entry name" value="RNA pseudouridine synthase domain-containing 2"/>
    <property type="match status" value="1"/>
</dbReference>
<dbReference type="CDD" id="cd02557">
    <property type="entry name" value="PseudoU_synth_ScRIB2"/>
    <property type="match status" value="1"/>
</dbReference>
<feature type="domain" description="Pseudouridine synthase RsuA/RluA-like" evidence="10">
    <location>
        <begin position="231"/>
        <end position="376"/>
    </location>
</feature>
<dbReference type="Proteomes" id="UP000887568">
    <property type="component" value="Unplaced"/>
</dbReference>
<dbReference type="PANTHER" id="PTHR21600:SF40">
    <property type="entry name" value="PSEUDOURIDYLATE SYNTHASE RPUSD2"/>
    <property type="match status" value="1"/>
</dbReference>
<dbReference type="InterPro" id="IPR006225">
    <property type="entry name" value="PsdUridine_synth_RluC/D"/>
</dbReference>
<feature type="compositionally biased region" description="Low complexity" evidence="9">
    <location>
        <begin position="455"/>
        <end position="465"/>
    </location>
</feature>
<dbReference type="InterPro" id="IPR006145">
    <property type="entry name" value="PsdUridine_synth_RsuA/RluA"/>
</dbReference>
<feature type="region of interest" description="Disordered" evidence="9">
    <location>
        <begin position="498"/>
        <end position="585"/>
    </location>
</feature>
<dbReference type="NCBIfam" id="TIGR00005">
    <property type="entry name" value="rluA_subfam"/>
    <property type="match status" value="1"/>
</dbReference>
<evidence type="ECO:0000256" key="9">
    <source>
        <dbReference type="SAM" id="MobiDB-lite"/>
    </source>
</evidence>
<evidence type="ECO:0000256" key="2">
    <source>
        <dbReference type="ARBA" id="ARBA00022553"/>
    </source>
</evidence>
<evidence type="ECO:0000313" key="12">
    <source>
        <dbReference type="Proteomes" id="UP000887568"/>
    </source>
</evidence>
<evidence type="ECO:0000256" key="6">
    <source>
        <dbReference type="ARBA" id="ARBA00072682"/>
    </source>
</evidence>
<feature type="compositionally biased region" description="Basic and acidic residues" evidence="9">
    <location>
        <begin position="445"/>
        <end position="454"/>
    </location>
</feature>
<dbReference type="Pfam" id="PF00849">
    <property type="entry name" value="PseudoU_synth_2"/>
    <property type="match status" value="1"/>
</dbReference>
<comment type="function">
    <text evidence="5">Pseudouridine synthase that catalyzes pseudouridylation of mRNAs.</text>
</comment>
<protein>
    <recommendedName>
        <fullName evidence="6">Pseudouridylate synthase RPUSD2</fullName>
    </recommendedName>
    <alternativeName>
        <fullName evidence="7">RNA pseudouridylate synthase domain-containing protein 2</fullName>
    </alternativeName>
</protein>
<feature type="compositionally biased region" description="Basic and acidic residues" evidence="9">
    <location>
        <begin position="504"/>
        <end position="521"/>
    </location>
</feature>
<evidence type="ECO:0000256" key="5">
    <source>
        <dbReference type="ARBA" id="ARBA00057241"/>
    </source>
</evidence>
<evidence type="ECO:0000256" key="3">
    <source>
        <dbReference type="ARBA" id="ARBA00022664"/>
    </source>
</evidence>
<evidence type="ECO:0000313" key="11">
    <source>
        <dbReference type="EnsemblMetazoa" id="XP_038067185.1"/>
    </source>
</evidence>
<keyword evidence="2" id="KW-0597">Phosphoprotein</keyword>
<dbReference type="InterPro" id="IPR050188">
    <property type="entry name" value="RluA_PseudoU_synthase"/>
</dbReference>
<evidence type="ECO:0000256" key="8">
    <source>
        <dbReference type="PIRSR" id="PIRSR606225-1"/>
    </source>
</evidence>
<comment type="similarity">
    <text evidence="1">Belongs to the pseudouridine synthase RluA family.</text>
</comment>
<dbReference type="PANTHER" id="PTHR21600">
    <property type="entry name" value="MITOCHONDRIAL RNA PSEUDOURIDINE SYNTHASE"/>
    <property type="match status" value="1"/>
</dbReference>
<dbReference type="OMA" id="ASCAWYL"/>
<keyword evidence="12" id="KW-1185">Reference proteome</keyword>
<dbReference type="GO" id="GO:0009982">
    <property type="term" value="F:pseudouridine synthase activity"/>
    <property type="evidence" value="ECO:0007669"/>
    <property type="project" value="InterPro"/>
</dbReference>